<dbReference type="AlphaFoldDB" id="A0A7J2U6M1"/>
<name>A0A7J2U6M1_9CREN</name>
<gene>
    <name evidence="1" type="ORF">ENO26_10580</name>
</gene>
<proteinExistence type="predicted"/>
<accession>A0A7J2U6M1</accession>
<protein>
    <submittedName>
        <fullName evidence="1">Uncharacterized protein</fullName>
    </submittedName>
</protein>
<reference evidence="1" key="1">
    <citation type="journal article" date="2020" name="mSystems">
        <title>Genome- and Community-Level Interaction Insights into Carbon Utilization and Element Cycling Functions of Hydrothermarchaeota in Hydrothermal Sediment.</title>
        <authorList>
            <person name="Zhou Z."/>
            <person name="Liu Y."/>
            <person name="Xu W."/>
            <person name="Pan J."/>
            <person name="Luo Z.H."/>
            <person name="Li M."/>
        </authorList>
    </citation>
    <scope>NUCLEOTIDE SEQUENCE [LARGE SCALE GENOMIC DNA]</scope>
    <source>
        <strain evidence="1">SpSt-125</strain>
    </source>
</reference>
<organism evidence="1">
    <name type="scientific">Ignisphaera aggregans</name>
    <dbReference type="NCBI Taxonomy" id="334771"/>
    <lineage>
        <taxon>Archaea</taxon>
        <taxon>Thermoproteota</taxon>
        <taxon>Thermoprotei</taxon>
        <taxon>Desulfurococcales</taxon>
        <taxon>Desulfurococcaceae</taxon>
        <taxon>Ignisphaera</taxon>
    </lineage>
</organism>
<sequence>MYRVEEASTESEVYVLENIVELVDNSEVLSSILADLAIQKNLREHIIIDITIDELGIQVISFSRGLWRHRSDPQDKVRRSYK</sequence>
<evidence type="ECO:0000313" key="1">
    <source>
        <dbReference type="EMBL" id="HEM67987.1"/>
    </source>
</evidence>
<dbReference type="EMBL" id="DSEU01000070">
    <property type="protein sequence ID" value="HEM67987.1"/>
    <property type="molecule type" value="Genomic_DNA"/>
</dbReference>
<comment type="caution">
    <text evidence="1">The sequence shown here is derived from an EMBL/GenBank/DDBJ whole genome shotgun (WGS) entry which is preliminary data.</text>
</comment>